<dbReference type="AlphaFoldDB" id="W6MTG4"/>
<dbReference type="EMBL" id="HG793131">
    <property type="protein sequence ID" value="CDK29738.1"/>
    <property type="molecule type" value="Genomic_DNA"/>
</dbReference>
<dbReference type="STRING" id="1382522.W6MTG4"/>
<dbReference type="GO" id="GO:0008270">
    <property type="term" value="F:zinc ion binding"/>
    <property type="evidence" value="ECO:0007669"/>
    <property type="project" value="InterPro"/>
</dbReference>
<gene>
    <name evidence="4" type="ORF">KUCA_T00005731001</name>
</gene>
<sequence length="665" mass="76560">MKSRKGSCCLPCRIYKRKCDHGLPCGPCVRTKRESMCRKNPSTLAVFQNTTRPTIFPKLPRPAKPSQPSDIVAEVNSEANYASHPLSVEEDIGPKPLFSGVQNQPPTSIVSSRSSVKVSTLFEQQIYNSVRHLPMSVLTRKVQSVDSTKIKLLDLVQSLPEKAQADILVDNYFKLFAHMYCSVNPPWFYTCYSRLWQCSLEDLDIRILGLVYAVMSVSCLELIPQKCEQMNMEPLFVRDLSDDFAKCSTQALKVSDFEKNADIISIMTISVLQSYFHSNKDPVSLNYYLRKSIAVAFELELHKEYQGTSAFQREVRHRLWWDIVSCDNYQTFCLNRAPIIRFDRYEIPFPVNCNDKDITEDSVLERPMDEYTHTSYLIYSLKLFKICANLRNSEGELSPNADQVIAVDRELCELLNSLPWYFRLTKDSEIPYTSPEYYDHPYLFHMFWTCVQTQRFRMHRSFLYPRIDYCYKVCLEASSNVLDVYTALRKIYISEKKDGLVIQGHNLFSASLAQVVFMLVENPPNSDQIRKDVEMAIADLDFFCTQGIRSKVVKEGAIILKELLALCSITYLGSSVAEPDVENSTSLLTKRIGYIFGGESAAEMYLHRLSIGYIVNNESFNENNQQTLSTQGWSSTRFENTAGEEFFTKESWETWDLGDWSKFFQ</sequence>
<dbReference type="InterPro" id="IPR050613">
    <property type="entry name" value="Sec_Metabolite_Reg"/>
</dbReference>
<dbReference type="Pfam" id="PF04082">
    <property type="entry name" value="Fungal_trans"/>
    <property type="match status" value="1"/>
</dbReference>
<dbReference type="GO" id="GO:0003677">
    <property type="term" value="F:DNA binding"/>
    <property type="evidence" value="ECO:0007669"/>
    <property type="project" value="InterPro"/>
</dbReference>
<evidence type="ECO:0000256" key="1">
    <source>
        <dbReference type="ARBA" id="ARBA00004123"/>
    </source>
</evidence>
<reference evidence="4" key="2">
    <citation type="submission" date="2014-02" db="EMBL/GenBank/DDBJ databases">
        <title>Complete DNA sequence of /Kuraishia capsulata/ illustrates novel genomic features among budding yeasts (/Saccharomycotina/).</title>
        <authorList>
            <person name="Morales L."/>
            <person name="Noel B."/>
            <person name="Porcel B."/>
            <person name="Marcet-Houben M."/>
            <person name="Hullo M-F."/>
            <person name="Sacerdot C."/>
            <person name="Tekaia F."/>
            <person name="Leh-Louis V."/>
            <person name="Despons L."/>
            <person name="Khanna V."/>
            <person name="Aury J-M."/>
            <person name="Barbe V."/>
            <person name="Couloux A."/>
            <person name="Labadie K."/>
            <person name="Pelletier E."/>
            <person name="Souciet J-L."/>
            <person name="Boekhout T."/>
            <person name="Gabaldon T."/>
            <person name="Wincker P."/>
            <person name="Dujon B."/>
        </authorList>
    </citation>
    <scope>NUCLEOTIDE SEQUENCE</scope>
    <source>
        <strain evidence="4">CBS 1993</strain>
    </source>
</reference>
<dbReference type="InterPro" id="IPR007219">
    <property type="entry name" value="XnlR_reg_dom"/>
</dbReference>
<dbReference type="HOGENOM" id="CLU_022815_0_0_1"/>
<feature type="domain" description="Xylanolytic transcriptional activator regulatory" evidence="3">
    <location>
        <begin position="171"/>
        <end position="389"/>
    </location>
</feature>
<dbReference type="GeneID" id="34523109"/>
<protein>
    <recommendedName>
        <fullName evidence="3">Xylanolytic transcriptional activator regulatory domain-containing protein</fullName>
    </recommendedName>
</protein>
<evidence type="ECO:0000313" key="4">
    <source>
        <dbReference type="EMBL" id="CDK29738.1"/>
    </source>
</evidence>
<dbReference type="GO" id="GO:0006351">
    <property type="term" value="P:DNA-templated transcription"/>
    <property type="evidence" value="ECO:0007669"/>
    <property type="project" value="InterPro"/>
</dbReference>
<dbReference type="CDD" id="cd12148">
    <property type="entry name" value="fungal_TF_MHR"/>
    <property type="match status" value="1"/>
</dbReference>
<keyword evidence="2" id="KW-0539">Nucleus</keyword>
<proteinExistence type="predicted"/>
<reference evidence="4" key="1">
    <citation type="submission" date="2013-12" db="EMBL/GenBank/DDBJ databases">
        <authorList>
            <person name="Genoscope - CEA"/>
        </authorList>
    </citation>
    <scope>NUCLEOTIDE SEQUENCE</scope>
    <source>
        <strain evidence="4">CBS 1993</strain>
    </source>
</reference>
<keyword evidence="5" id="KW-1185">Reference proteome</keyword>
<evidence type="ECO:0000313" key="5">
    <source>
        <dbReference type="Proteomes" id="UP000019384"/>
    </source>
</evidence>
<evidence type="ECO:0000259" key="3">
    <source>
        <dbReference type="Pfam" id="PF04082"/>
    </source>
</evidence>
<dbReference type="GO" id="GO:0005634">
    <property type="term" value="C:nucleus"/>
    <property type="evidence" value="ECO:0007669"/>
    <property type="project" value="UniProtKB-SubCell"/>
</dbReference>
<dbReference type="Proteomes" id="UP000019384">
    <property type="component" value="Unassembled WGS sequence"/>
</dbReference>
<evidence type="ECO:0000256" key="2">
    <source>
        <dbReference type="ARBA" id="ARBA00023242"/>
    </source>
</evidence>
<accession>W6MTG4</accession>
<name>W6MTG4_9ASCO</name>
<dbReference type="RefSeq" id="XP_022461721.1">
    <property type="nucleotide sequence ID" value="XM_022601863.1"/>
</dbReference>
<dbReference type="PANTHER" id="PTHR31001:SF90">
    <property type="entry name" value="CENTROMERE DNA-BINDING PROTEIN COMPLEX CBF3 SUBUNIT B"/>
    <property type="match status" value="1"/>
</dbReference>
<dbReference type="PANTHER" id="PTHR31001">
    <property type="entry name" value="UNCHARACTERIZED TRANSCRIPTIONAL REGULATORY PROTEIN"/>
    <property type="match status" value="1"/>
</dbReference>
<organism evidence="4 5">
    <name type="scientific">Kuraishia capsulata CBS 1993</name>
    <dbReference type="NCBI Taxonomy" id="1382522"/>
    <lineage>
        <taxon>Eukaryota</taxon>
        <taxon>Fungi</taxon>
        <taxon>Dikarya</taxon>
        <taxon>Ascomycota</taxon>
        <taxon>Saccharomycotina</taxon>
        <taxon>Pichiomycetes</taxon>
        <taxon>Pichiales</taxon>
        <taxon>Pichiaceae</taxon>
        <taxon>Kuraishia</taxon>
    </lineage>
</organism>
<comment type="subcellular location">
    <subcellularLocation>
        <location evidence="1">Nucleus</location>
    </subcellularLocation>
</comment>
<dbReference type="OrthoDB" id="5142537at2759"/>